<keyword evidence="7 12" id="KW-0220">Diaminopimelate biosynthesis</keyword>
<feature type="active site" description="Proton donor/acceptor" evidence="12 14">
    <location>
        <position position="135"/>
    </location>
</feature>
<comment type="function">
    <text evidence="1 12">Catalyzes the condensation of (S)-aspartate-beta-semialdehyde [(S)-ASA] and pyruvate to 4-hydroxy-tetrahydrodipicolinate (HTPA).</text>
</comment>
<dbReference type="CDD" id="cd00408">
    <property type="entry name" value="DHDPS-like"/>
    <property type="match status" value="1"/>
</dbReference>
<organism evidence="16">
    <name type="scientific">Desulfatirhabdium butyrativorans</name>
    <dbReference type="NCBI Taxonomy" id="340467"/>
    <lineage>
        <taxon>Bacteria</taxon>
        <taxon>Pseudomonadati</taxon>
        <taxon>Thermodesulfobacteriota</taxon>
        <taxon>Desulfobacteria</taxon>
        <taxon>Desulfobacterales</taxon>
        <taxon>Desulfatirhabdiaceae</taxon>
        <taxon>Desulfatirhabdium</taxon>
    </lineage>
</organism>
<dbReference type="PANTHER" id="PTHR12128:SF66">
    <property type="entry name" value="4-HYDROXY-2-OXOGLUTARATE ALDOLASE, MITOCHONDRIAL"/>
    <property type="match status" value="1"/>
</dbReference>
<dbReference type="PIRSF" id="PIRSF001365">
    <property type="entry name" value="DHDPS"/>
    <property type="match status" value="1"/>
</dbReference>
<keyword evidence="8 12" id="KW-0457">Lysine biosynthesis</keyword>
<feature type="site" description="Part of a proton relay during catalysis" evidence="12">
    <location>
        <position position="46"/>
    </location>
</feature>
<feature type="binding site" evidence="12 15">
    <location>
        <position position="205"/>
    </location>
    <ligand>
        <name>pyruvate</name>
        <dbReference type="ChEBI" id="CHEBI:15361"/>
    </ligand>
</feature>
<dbReference type="InterPro" id="IPR013785">
    <property type="entry name" value="Aldolase_TIM"/>
</dbReference>
<comment type="similarity">
    <text evidence="3 12 13">Belongs to the DapA family.</text>
</comment>
<evidence type="ECO:0000256" key="14">
    <source>
        <dbReference type="PIRSR" id="PIRSR001365-1"/>
    </source>
</evidence>
<dbReference type="PANTHER" id="PTHR12128">
    <property type="entry name" value="DIHYDRODIPICOLINATE SYNTHASE"/>
    <property type="match status" value="1"/>
</dbReference>
<comment type="pathway">
    <text evidence="2 12">Amino-acid biosynthesis; L-lysine biosynthesis via DAP pathway; (S)-tetrahydrodipicolinate from L-aspartate: step 3/4.</text>
</comment>
<dbReference type="SUPFAM" id="SSF51569">
    <property type="entry name" value="Aldolase"/>
    <property type="match status" value="1"/>
</dbReference>
<feature type="binding site" evidence="12 15">
    <location>
        <position position="47"/>
    </location>
    <ligand>
        <name>pyruvate</name>
        <dbReference type="ChEBI" id="CHEBI:15361"/>
    </ligand>
</feature>
<dbReference type="Pfam" id="PF00701">
    <property type="entry name" value="DHDPS"/>
    <property type="match status" value="1"/>
</dbReference>
<comment type="caution">
    <text evidence="16">The sequence shown here is derived from an EMBL/GenBank/DDBJ whole genome shotgun (WGS) entry which is preliminary data.</text>
</comment>
<proteinExistence type="inferred from homology"/>
<evidence type="ECO:0000256" key="8">
    <source>
        <dbReference type="ARBA" id="ARBA00023154"/>
    </source>
</evidence>
<evidence type="ECO:0000256" key="5">
    <source>
        <dbReference type="ARBA" id="ARBA00022490"/>
    </source>
</evidence>
<evidence type="ECO:0000256" key="6">
    <source>
        <dbReference type="ARBA" id="ARBA00022605"/>
    </source>
</evidence>
<keyword evidence="10 12" id="KW-0704">Schiff base</keyword>
<dbReference type="GO" id="GO:0009089">
    <property type="term" value="P:lysine biosynthetic process via diaminopimelate"/>
    <property type="evidence" value="ECO:0007669"/>
    <property type="project" value="UniProtKB-UniRule"/>
</dbReference>
<dbReference type="Gene3D" id="3.20.20.70">
    <property type="entry name" value="Aldolase class I"/>
    <property type="match status" value="1"/>
</dbReference>
<comment type="subunit">
    <text evidence="12">Homotetramer; dimer of dimers.</text>
</comment>
<keyword evidence="6 12" id="KW-0028">Amino-acid biosynthesis</keyword>
<dbReference type="GO" id="GO:0008840">
    <property type="term" value="F:4-hydroxy-tetrahydrodipicolinate synthase activity"/>
    <property type="evidence" value="ECO:0007669"/>
    <property type="project" value="UniProtKB-UniRule"/>
</dbReference>
<comment type="catalytic activity">
    <reaction evidence="11 12">
        <text>L-aspartate 4-semialdehyde + pyruvate = (2S,4S)-4-hydroxy-2,3,4,5-tetrahydrodipicolinate + H2O + H(+)</text>
        <dbReference type="Rhea" id="RHEA:34171"/>
        <dbReference type="ChEBI" id="CHEBI:15361"/>
        <dbReference type="ChEBI" id="CHEBI:15377"/>
        <dbReference type="ChEBI" id="CHEBI:15378"/>
        <dbReference type="ChEBI" id="CHEBI:67139"/>
        <dbReference type="ChEBI" id="CHEBI:537519"/>
        <dbReference type="EC" id="4.3.3.7"/>
    </reaction>
</comment>
<dbReference type="SMART" id="SM01130">
    <property type="entry name" value="DHDPS"/>
    <property type="match status" value="1"/>
</dbReference>
<dbReference type="GO" id="GO:0005829">
    <property type="term" value="C:cytosol"/>
    <property type="evidence" value="ECO:0007669"/>
    <property type="project" value="TreeGrafter"/>
</dbReference>
<evidence type="ECO:0000313" key="16">
    <source>
        <dbReference type="EMBL" id="HGU33391.1"/>
    </source>
</evidence>
<evidence type="ECO:0000256" key="1">
    <source>
        <dbReference type="ARBA" id="ARBA00003294"/>
    </source>
</evidence>
<evidence type="ECO:0000256" key="9">
    <source>
        <dbReference type="ARBA" id="ARBA00023239"/>
    </source>
</evidence>
<dbReference type="InterPro" id="IPR005263">
    <property type="entry name" value="DapA"/>
</dbReference>
<feature type="site" description="Part of a proton relay during catalysis" evidence="12">
    <location>
        <position position="109"/>
    </location>
</feature>
<dbReference type="AlphaFoldDB" id="A0A7C4VQL9"/>
<evidence type="ECO:0000256" key="13">
    <source>
        <dbReference type="PIRNR" id="PIRNR001365"/>
    </source>
</evidence>
<evidence type="ECO:0000256" key="3">
    <source>
        <dbReference type="ARBA" id="ARBA00007592"/>
    </source>
</evidence>
<feature type="active site" description="Schiff-base intermediate with substrate" evidence="12 14">
    <location>
        <position position="163"/>
    </location>
</feature>
<dbReference type="HAMAP" id="MF_00418">
    <property type="entry name" value="DapA"/>
    <property type="match status" value="1"/>
</dbReference>
<dbReference type="NCBIfam" id="TIGR00674">
    <property type="entry name" value="dapA"/>
    <property type="match status" value="1"/>
</dbReference>
<evidence type="ECO:0000256" key="12">
    <source>
        <dbReference type="HAMAP-Rule" id="MF_00418"/>
    </source>
</evidence>
<evidence type="ECO:0000256" key="11">
    <source>
        <dbReference type="ARBA" id="ARBA00047836"/>
    </source>
</evidence>
<dbReference type="InterPro" id="IPR002220">
    <property type="entry name" value="DapA-like"/>
</dbReference>
<dbReference type="EC" id="4.3.3.7" evidence="4 12"/>
<evidence type="ECO:0000256" key="2">
    <source>
        <dbReference type="ARBA" id="ARBA00005120"/>
    </source>
</evidence>
<protein>
    <recommendedName>
        <fullName evidence="4 12">4-hydroxy-tetrahydrodipicolinate synthase</fullName>
        <shortName evidence="12">HTPA synthase</shortName>
        <ecNumber evidence="4 12">4.3.3.7</ecNumber>
    </recommendedName>
</protein>
<dbReference type="EMBL" id="DSUH01000255">
    <property type="protein sequence ID" value="HGU33391.1"/>
    <property type="molecule type" value="Genomic_DNA"/>
</dbReference>
<gene>
    <name evidence="12 16" type="primary">dapA</name>
    <name evidence="16" type="ORF">ENS29_11110</name>
</gene>
<evidence type="ECO:0000256" key="15">
    <source>
        <dbReference type="PIRSR" id="PIRSR001365-2"/>
    </source>
</evidence>
<accession>A0A7C4VQL9</accession>
<evidence type="ECO:0000256" key="4">
    <source>
        <dbReference type="ARBA" id="ARBA00012086"/>
    </source>
</evidence>
<comment type="caution">
    <text evidence="12">Was originally thought to be a dihydrodipicolinate synthase (DHDPS), catalyzing the condensation of (S)-aspartate-beta-semialdehyde [(S)-ASA] and pyruvate to dihydrodipicolinate (DHDP). However, it was shown in E.coli that the product of the enzymatic reaction is not dihydrodipicolinate but in fact (4S)-4-hydroxy-2,3,4,5-tetrahydro-(2S)-dipicolinic acid (HTPA), and that the consecutive dehydration reaction leading to DHDP is not spontaneous but catalyzed by DapB.</text>
</comment>
<dbReference type="PRINTS" id="PR00146">
    <property type="entry name" value="DHPICSNTHASE"/>
</dbReference>
<evidence type="ECO:0000256" key="7">
    <source>
        <dbReference type="ARBA" id="ARBA00022915"/>
    </source>
</evidence>
<reference evidence="16" key="1">
    <citation type="journal article" date="2020" name="mSystems">
        <title>Genome- and Community-Level Interaction Insights into Carbon Utilization and Element Cycling Functions of Hydrothermarchaeota in Hydrothermal Sediment.</title>
        <authorList>
            <person name="Zhou Z."/>
            <person name="Liu Y."/>
            <person name="Xu W."/>
            <person name="Pan J."/>
            <person name="Luo Z.H."/>
            <person name="Li M."/>
        </authorList>
    </citation>
    <scope>NUCLEOTIDE SEQUENCE [LARGE SCALE GENOMIC DNA]</scope>
    <source>
        <strain evidence="16">SpSt-477</strain>
    </source>
</reference>
<name>A0A7C4VQL9_9BACT</name>
<dbReference type="GO" id="GO:0019877">
    <property type="term" value="P:diaminopimelate biosynthetic process"/>
    <property type="evidence" value="ECO:0007669"/>
    <property type="project" value="UniProtKB-UniRule"/>
</dbReference>
<evidence type="ECO:0000256" key="10">
    <source>
        <dbReference type="ARBA" id="ARBA00023270"/>
    </source>
</evidence>
<sequence>MKEWTGSFVVCITPMTEDQELDEQGLKDNIEWYIEMGTAGICCCGSTGEFASLTREERLRIARITVDQVKGRVPVLVGTTAETTRDTIAYTRHAREIGADGALILPSYYCKPSENEIYEHFRAISEAVDLPIMLYNNPHTSGINMSDELIVKICALKHVKYVKESSGEIRRVRNLLRLSRGSIRIFCGADDLALESFLMGASGFISVCGNIVPDLSQQLFDLVQVGDISGAKALYERLLPLCELIESSGKFVQVVKAGVAKIGRPAGPCRLPRLPLSQAEDEALESVLRDMGLLSCSISANTCP</sequence>
<keyword evidence="9 12" id="KW-0456">Lyase</keyword>
<keyword evidence="5 12" id="KW-0963">Cytoplasm</keyword>
<comment type="subcellular location">
    <subcellularLocation>
        <location evidence="12">Cytoplasm</location>
    </subcellularLocation>
</comment>
<dbReference type="UniPathway" id="UPA00034">
    <property type="reaction ID" value="UER00017"/>
</dbReference>